<dbReference type="InterPro" id="IPR002028">
    <property type="entry name" value="Trp_synthase_suA"/>
</dbReference>
<comment type="caution">
    <text evidence="11">The sequence shown here is derived from an EMBL/GenBank/DDBJ whole genome shotgun (WGS) entry which is preliminary data.</text>
</comment>
<dbReference type="NCBIfam" id="TIGR00262">
    <property type="entry name" value="trpA"/>
    <property type="match status" value="1"/>
</dbReference>
<dbReference type="EMBL" id="RSAS01000922">
    <property type="protein sequence ID" value="RRR65690.1"/>
    <property type="molecule type" value="Genomic_DNA"/>
</dbReference>
<evidence type="ECO:0000256" key="3">
    <source>
        <dbReference type="ARBA" id="ARBA00011270"/>
    </source>
</evidence>
<feature type="active site" description="Proton acceptor" evidence="9">
    <location>
        <position position="49"/>
    </location>
</feature>
<comment type="catalytic activity">
    <reaction evidence="8 9">
        <text>(1S,2R)-1-C-(indol-3-yl)glycerol 3-phosphate + L-serine = D-glyceraldehyde 3-phosphate + L-tryptophan + H2O</text>
        <dbReference type="Rhea" id="RHEA:10532"/>
        <dbReference type="ChEBI" id="CHEBI:15377"/>
        <dbReference type="ChEBI" id="CHEBI:33384"/>
        <dbReference type="ChEBI" id="CHEBI:57912"/>
        <dbReference type="ChEBI" id="CHEBI:58866"/>
        <dbReference type="ChEBI" id="CHEBI:59776"/>
        <dbReference type="EC" id="4.2.1.20"/>
    </reaction>
</comment>
<evidence type="ECO:0000256" key="1">
    <source>
        <dbReference type="ARBA" id="ARBA00003365"/>
    </source>
</evidence>
<evidence type="ECO:0000256" key="8">
    <source>
        <dbReference type="ARBA" id="ARBA00049047"/>
    </source>
</evidence>
<dbReference type="EC" id="4.2.1.20" evidence="9"/>
<dbReference type="UniPathway" id="UPA00035">
    <property type="reaction ID" value="UER00044"/>
</dbReference>
<organism evidence="11 12">
    <name type="scientific">Candidatus Viridilinea halotolerans</name>
    <dbReference type="NCBI Taxonomy" id="2491704"/>
    <lineage>
        <taxon>Bacteria</taxon>
        <taxon>Bacillati</taxon>
        <taxon>Chloroflexota</taxon>
        <taxon>Chloroflexia</taxon>
        <taxon>Chloroflexales</taxon>
        <taxon>Chloroflexineae</taxon>
        <taxon>Oscillochloridaceae</taxon>
        <taxon>Candidatus Viridilinea</taxon>
    </lineage>
</organism>
<evidence type="ECO:0000313" key="11">
    <source>
        <dbReference type="EMBL" id="RRR65690.1"/>
    </source>
</evidence>
<evidence type="ECO:0000256" key="2">
    <source>
        <dbReference type="ARBA" id="ARBA00004733"/>
    </source>
</evidence>
<dbReference type="PANTHER" id="PTHR43406">
    <property type="entry name" value="TRYPTOPHAN SYNTHASE, ALPHA CHAIN"/>
    <property type="match status" value="1"/>
</dbReference>
<dbReference type="SUPFAM" id="SSF51366">
    <property type="entry name" value="Ribulose-phoshate binding barrel"/>
    <property type="match status" value="1"/>
</dbReference>
<dbReference type="HAMAP" id="MF_00131">
    <property type="entry name" value="Trp_synth_alpha"/>
    <property type="match status" value="1"/>
</dbReference>
<evidence type="ECO:0000256" key="10">
    <source>
        <dbReference type="RuleBase" id="RU003662"/>
    </source>
</evidence>
<keyword evidence="5 9" id="KW-0822">Tryptophan biosynthesis</keyword>
<evidence type="ECO:0000256" key="5">
    <source>
        <dbReference type="ARBA" id="ARBA00022822"/>
    </source>
</evidence>
<keyword evidence="7 9" id="KW-0456">Lyase</keyword>
<evidence type="ECO:0000256" key="7">
    <source>
        <dbReference type="ARBA" id="ARBA00023239"/>
    </source>
</evidence>
<comment type="pathway">
    <text evidence="2 9">Amino-acid biosynthesis; L-tryptophan biosynthesis; L-tryptophan from chorismate: step 5/5.</text>
</comment>
<dbReference type="GO" id="GO:0005829">
    <property type="term" value="C:cytosol"/>
    <property type="evidence" value="ECO:0007669"/>
    <property type="project" value="TreeGrafter"/>
</dbReference>
<dbReference type="AlphaFoldDB" id="A0A426TQU3"/>
<sequence length="265" mass="27829">MSRISETFARLRAEGRVALMPYLTVGFPERESALALVPAMEAAGASLFELGVPFSDPLADGATIQRSAQRALANGITLADCIATTAQLRERGVRAPLLLMGYYNPLLRYGLERACRDLAAAGGDGWIVPDMPPEEAADLQLAAQANGLDLIMFVAPTTPDERIAQIAQRASGFIYVVALTGVTGARQSMAANLDAVLARVRRASDLPLVVGFGISQPEHVAEVARSAEGAIVGSALIAHLEHQTPEAAPEAAAAFVRTLLGTTAE</sequence>
<evidence type="ECO:0000256" key="6">
    <source>
        <dbReference type="ARBA" id="ARBA00023141"/>
    </source>
</evidence>
<comment type="function">
    <text evidence="1 9">The alpha subunit is responsible for the aldol cleavage of indoleglycerol phosphate to indole and glyceraldehyde 3-phosphate.</text>
</comment>
<evidence type="ECO:0000256" key="4">
    <source>
        <dbReference type="ARBA" id="ARBA00022605"/>
    </source>
</evidence>
<dbReference type="Gene3D" id="3.20.20.70">
    <property type="entry name" value="Aldolase class I"/>
    <property type="match status" value="1"/>
</dbReference>
<dbReference type="PANTHER" id="PTHR43406:SF1">
    <property type="entry name" value="TRYPTOPHAN SYNTHASE ALPHA CHAIN, CHLOROPLASTIC"/>
    <property type="match status" value="1"/>
</dbReference>
<comment type="similarity">
    <text evidence="9 10">Belongs to the TrpA family.</text>
</comment>
<protein>
    <recommendedName>
        <fullName evidence="9">Tryptophan synthase alpha chain</fullName>
        <ecNumber evidence="9">4.2.1.20</ecNumber>
    </recommendedName>
</protein>
<dbReference type="Proteomes" id="UP000280307">
    <property type="component" value="Unassembled WGS sequence"/>
</dbReference>
<dbReference type="CDD" id="cd04724">
    <property type="entry name" value="Tryptophan_synthase_alpha"/>
    <property type="match status" value="1"/>
</dbReference>
<accession>A0A426TQU3</accession>
<feature type="active site" description="Proton acceptor" evidence="9">
    <location>
        <position position="60"/>
    </location>
</feature>
<dbReference type="InterPro" id="IPR013785">
    <property type="entry name" value="Aldolase_TIM"/>
</dbReference>
<dbReference type="InterPro" id="IPR011060">
    <property type="entry name" value="RibuloseP-bd_barrel"/>
</dbReference>
<reference evidence="11 12" key="1">
    <citation type="submission" date="2018-12" db="EMBL/GenBank/DDBJ databases">
        <title>Genome Sequence of Candidatus Viridilinea halotolerans isolated from saline sulfide-rich spring.</title>
        <authorList>
            <person name="Grouzdev D.S."/>
            <person name="Burganskaya E.I."/>
            <person name="Krutkina M.S."/>
            <person name="Sukhacheva M.V."/>
            <person name="Gorlenko V.M."/>
        </authorList>
    </citation>
    <scope>NUCLEOTIDE SEQUENCE [LARGE SCALE GENOMIC DNA]</scope>
    <source>
        <strain evidence="11">Chok-6</strain>
    </source>
</reference>
<gene>
    <name evidence="9" type="primary">trpA</name>
    <name evidence="11" type="ORF">EI684_22420</name>
</gene>
<keyword evidence="6 9" id="KW-0057">Aromatic amino acid biosynthesis</keyword>
<dbReference type="GO" id="GO:0004834">
    <property type="term" value="F:tryptophan synthase activity"/>
    <property type="evidence" value="ECO:0007669"/>
    <property type="project" value="UniProtKB-UniRule"/>
</dbReference>
<comment type="subunit">
    <text evidence="3 9">Tetramer of two alpha and two beta chains.</text>
</comment>
<dbReference type="Pfam" id="PF00290">
    <property type="entry name" value="Trp_syntA"/>
    <property type="match status" value="1"/>
</dbReference>
<evidence type="ECO:0000313" key="12">
    <source>
        <dbReference type="Proteomes" id="UP000280307"/>
    </source>
</evidence>
<evidence type="ECO:0000256" key="9">
    <source>
        <dbReference type="HAMAP-Rule" id="MF_00131"/>
    </source>
</evidence>
<name>A0A426TQU3_9CHLR</name>
<dbReference type="FunFam" id="3.20.20.70:FF:000037">
    <property type="entry name" value="Tryptophan synthase alpha chain"/>
    <property type="match status" value="1"/>
</dbReference>
<keyword evidence="4 9" id="KW-0028">Amino-acid biosynthesis</keyword>
<proteinExistence type="inferred from homology"/>